<name>A0A158R7W0_TAEAS</name>
<evidence type="ECO:0000313" key="4">
    <source>
        <dbReference type="WBParaSite" id="TASK_0000449601-mRNA-1"/>
    </source>
</evidence>
<reference evidence="4" key="1">
    <citation type="submission" date="2016-04" db="UniProtKB">
        <authorList>
            <consortium name="WormBaseParasite"/>
        </authorList>
    </citation>
    <scope>IDENTIFICATION</scope>
</reference>
<accession>A0A158R7W0</accession>
<feature type="compositionally biased region" description="Polar residues" evidence="1">
    <location>
        <begin position="1041"/>
        <end position="1058"/>
    </location>
</feature>
<feature type="compositionally biased region" description="Basic and acidic residues" evidence="1">
    <location>
        <begin position="1067"/>
        <end position="1076"/>
    </location>
</feature>
<gene>
    <name evidence="2" type="ORF">TASK_LOCUS4497</name>
</gene>
<reference evidence="2 3" key="2">
    <citation type="submission" date="2018-11" db="EMBL/GenBank/DDBJ databases">
        <authorList>
            <consortium name="Pathogen Informatics"/>
        </authorList>
    </citation>
    <scope>NUCLEOTIDE SEQUENCE [LARGE SCALE GENOMIC DNA]</scope>
</reference>
<feature type="region of interest" description="Disordered" evidence="1">
    <location>
        <begin position="1030"/>
        <end position="1087"/>
    </location>
</feature>
<feature type="region of interest" description="Disordered" evidence="1">
    <location>
        <begin position="1593"/>
        <end position="1643"/>
    </location>
</feature>
<feature type="compositionally biased region" description="Low complexity" evidence="1">
    <location>
        <begin position="1598"/>
        <end position="1607"/>
    </location>
</feature>
<dbReference type="OrthoDB" id="6259343at2759"/>
<feature type="region of interest" description="Disordered" evidence="1">
    <location>
        <begin position="1293"/>
        <end position="1339"/>
    </location>
</feature>
<keyword evidence="3" id="KW-1185">Reference proteome</keyword>
<dbReference type="EMBL" id="UYRS01018351">
    <property type="protein sequence ID" value="VDK33521.1"/>
    <property type="molecule type" value="Genomic_DNA"/>
</dbReference>
<dbReference type="Proteomes" id="UP000282613">
    <property type="component" value="Unassembled WGS sequence"/>
</dbReference>
<protein>
    <submittedName>
        <fullName evidence="4">Non-specific serine/threonine protein kinase</fullName>
    </submittedName>
</protein>
<evidence type="ECO:0000313" key="2">
    <source>
        <dbReference type="EMBL" id="VDK33521.1"/>
    </source>
</evidence>
<sequence length="1860" mass="203513">MFCDKSQQVRAPFSPDELCGLAAAIFKVLEASAKHDAAIGLCDYKDLFRFIKDVLPFIRRGYGAFVQTLANLSSLILRNYSDASCAFNELCEESMVVVLFALKFFKCNSAATLDLLRGIIHLCPKVFLSKGLYGHFVDFLLYLLRVSPSSTGAKLHEPQNPNDALFLFSDLLRQVEVSGMPTYSSLPLEGLKDIMTSQAYMKFFDVLRAFPICAAQSTSRLLAWWRFLCLLPEKMLSDGFRRFVSPFLANLLGRYISITACLGDPNYHRYQLSSTSVYNGDATAQDLAAHVFSCIFDYPEIEPELFPNKEKLPRLVVSSSFLSEHYYQLLVAVFHWFRYLSGSGKCVGDQKVGDIWVKCLKCIRQAISDCKPNDEVFRKGFMQQSLDLSLRLVSPQKPCDDSPSSGSLVEPSDIDAFQNPSPSDCVTILHEVADALDFELAPLELKSALNYDICASCLTLISFWHRDCCSSGLMVDLAQDDIMKDLSLLAVELVENDTRLASKVNVVVTTDDDYFKLLRALLATLVPECVNYVDRHLKLLDTLYCIPPSSVNVTLNTARVNEAGLQAWVSLTDRLTRLTAVHRRVTDLPKTSAKGKPRDLGPDLSTMFAFCLAPVFLAGSSTNSPPPELEQKVLSALFGLFRVLHAGACLLTSIPVNSWIDKLSELIIALIQNETSEFGKRINLRIISNFLSFMVKSAEGIEENFKDPFSPSKWRVRKDRPLGQMTGPVNAISCCLGAMPLEQSEMSVCNSVFVSPTRRQSSRSRNLPVSHAVISGPQSPTKLYEIVFLECEQQQHQSSQTAQSVTYNLLHSLFLILQRHIRSVETLLLLIELSSTGLLALAKRLNSTSTLFRDDEAPAIIVTAFEAFVALAWNRLQKCFCKPGVVESPQQQKEQELKPLELPRHAVRQLLVFFEAAVCLASNPISALEYRFAAAAKSAGASFISSGRSKATNYEVIISRRRKVFIMCIVSLWDTLVVSAPADPADLRDRIRDLTRQFSKCLAGVVSPQVSLHRRLTFPDWISPTLLSGREVEQSEAGNDPPQSSVKESSSAQRSCKVSQGLPRGVNNKESEEIKPSVKSQKGCGQENYMRSAHEVTPGHPDATDGFQLSSPQTPPRQSMCGSFLASRRLGTATDPREPLPPRRASIIARRRLSLAAPQAASQLSPAPQQVQRRLFPDNGSNVTGVAVSSTSTLSRVLPSSRSRKRLNTGKPVRRPEPNLADFEDSTQFVLIPPSNCASKRMRLTEHQKERLREQRQAYLPAMYNNLDVSNVSASSNMFSSISSSSSQLLKDPARFKAPTPSVGASEPLTFAESQPSPFSPKATNATTSTSSGCSDKTAVDGALPGTAFEEEAPVCLELEGPEGFSEGDAEEEEEETGAEVSIVVGTEPVQHKTTPTEDALAASEWQTALDSSPSSMLSASPVVFRPSSAVLRSPLIGSPAGLRAQRILEMGLAKAAKGGKQRILPPGSRANSQLSSPITSGAKPFDSPSSRPGILRDITTPRPKTRVSFVEQPTVFILGPSESSPNALWLREIDSSTSKAFPVVPSSPPTSITSEVTVVADSQNSQQNEVVYPPVNTTPLLYDRASSKTIEVRQAESYSPPSLSSSVGDRRRKSTPPRRYAPINRASRGPMRSSLGGPGSAGARFHLLTRNRLFTESEDCGSSSRVALTSATTEGTEVDLDALTSIHSSPLRIVVSKTPQHSPLVVEMVTTTQSEDLTESEIDKEDGLASAPKSTIQVVSSDIVIEKGNEKGVNNEDVVEGSQESDDAEVIVVSDTEAEQIGEQPERNKGGTEAQHELVDTTLVDAAIGATMENVAQDDATEQARRTIGNLRDQLLLIPSEQQKGLLLEVLSLFKNVIP</sequence>
<dbReference type="WBParaSite" id="TASK_0000449601-mRNA-1">
    <property type="protein sequence ID" value="TASK_0000449601-mRNA-1"/>
    <property type="gene ID" value="TASK_0000449601"/>
</dbReference>
<organism evidence="4">
    <name type="scientific">Taenia asiatica</name>
    <name type="common">Asian tapeworm</name>
    <dbReference type="NCBI Taxonomy" id="60517"/>
    <lineage>
        <taxon>Eukaryota</taxon>
        <taxon>Metazoa</taxon>
        <taxon>Spiralia</taxon>
        <taxon>Lophotrochozoa</taxon>
        <taxon>Platyhelminthes</taxon>
        <taxon>Cestoda</taxon>
        <taxon>Eucestoda</taxon>
        <taxon>Cyclophyllidea</taxon>
        <taxon>Taeniidae</taxon>
        <taxon>Taenia</taxon>
    </lineage>
</organism>
<feature type="region of interest" description="Disordered" evidence="1">
    <location>
        <begin position="1460"/>
        <end position="1500"/>
    </location>
</feature>
<proteinExistence type="predicted"/>
<feature type="region of interest" description="Disordered" evidence="1">
    <location>
        <begin position="1194"/>
        <end position="1220"/>
    </location>
</feature>
<evidence type="ECO:0000313" key="3">
    <source>
        <dbReference type="Proteomes" id="UP000282613"/>
    </source>
</evidence>
<feature type="compositionally biased region" description="Polar residues" evidence="1">
    <location>
        <begin position="1312"/>
        <end position="1335"/>
    </location>
</feature>
<feature type="compositionally biased region" description="Polar residues" evidence="1">
    <location>
        <begin position="1470"/>
        <end position="1480"/>
    </location>
</feature>
<evidence type="ECO:0000256" key="1">
    <source>
        <dbReference type="SAM" id="MobiDB-lite"/>
    </source>
</evidence>